<keyword evidence="2" id="KW-1185">Reference proteome</keyword>
<evidence type="ECO:0008006" key="3">
    <source>
        <dbReference type="Google" id="ProtNLM"/>
    </source>
</evidence>
<evidence type="ECO:0000313" key="2">
    <source>
        <dbReference type="Proteomes" id="UP000664859"/>
    </source>
</evidence>
<gene>
    <name evidence="1" type="ORF">JKP88DRAFT_261517</name>
</gene>
<name>A0A835YKQ0_9STRA</name>
<evidence type="ECO:0000313" key="1">
    <source>
        <dbReference type="EMBL" id="KAG5176436.1"/>
    </source>
</evidence>
<dbReference type="AlphaFoldDB" id="A0A835YKQ0"/>
<dbReference type="EMBL" id="JAFCMP010000536">
    <property type="protein sequence ID" value="KAG5176436.1"/>
    <property type="molecule type" value="Genomic_DNA"/>
</dbReference>
<comment type="caution">
    <text evidence="1">The sequence shown here is derived from an EMBL/GenBank/DDBJ whole genome shotgun (WGS) entry which is preliminary data.</text>
</comment>
<accession>A0A835YKQ0</accession>
<organism evidence="1 2">
    <name type="scientific">Tribonema minus</name>
    <dbReference type="NCBI Taxonomy" id="303371"/>
    <lineage>
        <taxon>Eukaryota</taxon>
        <taxon>Sar</taxon>
        <taxon>Stramenopiles</taxon>
        <taxon>Ochrophyta</taxon>
        <taxon>PX clade</taxon>
        <taxon>Xanthophyceae</taxon>
        <taxon>Tribonematales</taxon>
        <taxon>Tribonemataceae</taxon>
        <taxon>Tribonema</taxon>
    </lineage>
</organism>
<protein>
    <recommendedName>
        <fullName evidence="3">PRELI/MSF1 domain-containing protein</fullName>
    </recommendedName>
</protein>
<sequence>MTERAPCMEMSFYFPFPWEVVSMFVDNRKRNEKPEYQACQMTYSEATSAGEAVALYTVTVPWLLRWFLPEAFIWEDTIVVDQLTRSRTEFGRNLSLPESFKVQEVSVWRASADGSGTEYQKTVHAEVAFLPDAALAQIVKLVKHFSLKTRHAELAAIQAYYDSLVQERLEPGRGDAAEDEELMHDSALAEVSAPSDELKAASEFPAIVS</sequence>
<proteinExistence type="predicted"/>
<dbReference type="Proteomes" id="UP000664859">
    <property type="component" value="Unassembled WGS sequence"/>
</dbReference>
<reference evidence="1" key="1">
    <citation type="submission" date="2021-02" db="EMBL/GenBank/DDBJ databases">
        <title>First Annotated Genome of the Yellow-green Alga Tribonema minus.</title>
        <authorList>
            <person name="Mahan K.M."/>
        </authorList>
    </citation>
    <scope>NUCLEOTIDE SEQUENCE</scope>
    <source>
        <strain evidence="1">UTEX B ZZ1240</strain>
    </source>
</reference>